<keyword evidence="4" id="KW-1185">Reference proteome</keyword>
<proteinExistence type="predicted"/>
<feature type="region of interest" description="Disordered" evidence="1">
    <location>
        <begin position="120"/>
        <end position="145"/>
    </location>
</feature>
<feature type="region of interest" description="Disordered" evidence="1">
    <location>
        <begin position="163"/>
        <end position="342"/>
    </location>
</feature>
<evidence type="ECO:0000259" key="2">
    <source>
        <dbReference type="PROSITE" id="PS50826"/>
    </source>
</evidence>
<feature type="compositionally biased region" description="Polar residues" evidence="1">
    <location>
        <begin position="225"/>
        <end position="234"/>
    </location>
</feature>
<dbReference type="SUPFAM" id="SSF140741">
    <property type="entry name" value="RUN domain-like"/>
    <property type="match status" value="1"/>
</dbReference>
<feature type="compositionally biased region" description="Low complexity" evidence="1">
    <location>
        <begin position="261"/>
        <end position="303"/>
    </location>
</feature>
<dbReference type="InterPro" id="IPR052428">
    <property type="entry name" value="Autophagy_HostDef_Reg"/>
</dbReference>
<dbReference type="OMA" id="GHEREHW"/>
<dbReference type="GO" id="GO:0005769">
    <property type="term" value="C:early endosome"/>
    <property type="evidence" value="ECO:0007669"/>
    <property type="project" value="TreeGrafter"/>
</dbReference>
<dbReference type="PANTHER" id="PTHR45971">
    <property type="entry name" value="PHOX (PX) DOMAIN-CONTAINING PROTEIN"/>
    <property type="match status" value="1"/>
</dbReference>
<feature type="compositionally biased region" description="Polar residues" evidence="1">
    <location>
        <begin position="304"/>
        <end position="315"/>
    </location>
</feature>
<feature type="compositionally biased region" description="Pro residues" evidence="1">
    <location>
        <begin position="191"/>
        <end position="200"/>
    </location>
</feature>
<organism evidence="3 4">
    <name type="scientific">Pseudonaja textilis</name>
    <name type="common">Eastern brown snake</name>
    <dbReference type="NCBI Taxonomy" id="8673"/>
    <lineage>
        <taxon>Eukaryota</taxon>
        <taxon>Metazoa</taxon>
        <taxon>Chordata</taxon>
        <taxon>Craniata</taxon>
        <taxon>Vertebrata</taxon>
        <taxon>Euteleostomi</taxon>
        <taxon>Lepidosauria</taxon>
        <taxon>Squamata</taxon>
        <taxon>Bifurcata</taxon>
        <taxon>Unidentata</taxon>
        <taxon>Episquamata</taxon>
        <taxon>Toxicofera</taxon>
        <taxon>Serpentes</taxon>
        <taxon>Colubroidea</taxon>
        <taxon>Elapidae</taxon>
        <taxon>Hydrophiinae</taxon>
        <taxon>Pseudonaja</taxon>
    </lineage>
</organism>
<dbReference type="GO" id="GO:1901981">
    <property type="term" value="F:phosphatidylinositol phosphate binding"/>
    <property type="evidence" value="ECO:0007669"/>
    <property type="project" value="TreeGrafter"/>
</dbReference>
<dbReference type="AlphaFoldDB" id="A0A670ZN65"/>
<protein>
    <recommendedName>
        <fullName evidence="2">RUN domain-containing protein</fullName>
    </recommendedName>
</protein>
<evidence type="ECO:0000313" key="4">
    <source>
        <dbReference type="Proteomes" id="UP000472273"/>
    </source>
</evidence>
<feature type="domain" description="RUN" evidence="2">
    <location>
        <begin position="1"/>
        <end position="116"/>
    </location>
</feature>
<dbReference type="GO" id="GO:0005770">
    <property type="term" value="C:late endosome"/>
    <property type="evidence" value="ECO:0007669"/>
    <property type="project" value="TreeGrafter"/>
</dbReference>
<feature type="compositionally biased region" description="Polar residues" evidence="1">
    <location>
        <begin position="167"/>
        <end position="176"/>
    </location>
</feature>
<reference evidence="3" key="2">
    <citation type="submission" date="2025-09" db="UniProtKB">
        <authorList>
            <consortium name="Ensembl"/>
        </authorList>
    </citation>
    <scope>IDENTIFICATION</scope>
</reference>
<name>A0A670ZN65_PSETE</name>
<evidence type="ECO:0000256" key="1">
    <source>
        <dbReference type="SAM" id="MobiDB-lite"/>
    </source>
</evidence>
<dbReference type="Proteomes" id="UP000472273">
    <property type="component" value="Unplaced"/>
</dbReference>
<sequence length="350" mass="37573">TKTTMLNGLLKKSNLTPLNPHAARHVDKFIHLHENGQQNPERTRERTLAELWLQHSLQFHCLSAQLKPLLENKEYIRKFYTDSAFLLSDAHVTVMLQCLEAVEQNNHRLLPQIDESLFARSGESSEPRTKSLTALLGPTPTASAESAAPRYLGSFSGLSSPPAFGGTIQSQENAAWTSAHRHQEGRCSLPPAGPPPPPPHLRISGPNDDDNVPASGTSPGPLPNPNSDSWSGSQDETDGPEYLAIGNLGRASRPCDSPEESGTATLNSSGSSTSNLFSSSSSQKQESGSSWGELGGSWKSSLLRRSSFSEGQASIPQGKPKRSHVRSHSDTNVASAKAHGKGGCFVCVRV</sequence>
<evidence type="ECO:0000313" key="3">
    <source>
        <dbReference type="Ensembl" id="ENSPTXP00000024222.1"/>
    </source>
</evidence>
<dbReference type="SMART" id="SM00593">
    <property type="entry name" value="RUN"/>
    <property type="match status" value="1"/>
</dbReference>
<dbReference type="Ensembl" id="ENSPTXT00000024971.1">
    <property type="protein sequence ID" value="ENSPTXP00000024222.1"/>
    <property type="gene ID" value="ENSPTXG00000016827.1"/>
</dbReference>
<reference evidence="3" key="1">
    <citation type="submission" date="2025-08" db="UniProtKB">
        <authorList>
            <consortium name="Ensembl"/>
        </authorList>
    </citation>
    <scope>IDENTIFICATION</scope>
</reference>
<dbReference type="InterPro" id="IPR037213">
    <property type="entry name" value="Run_dom_sf"/>
</dbReference>
<dbReference type="PROSITE" id="PS50826">
    <property type="entry name" value="RUN"/>
    <property type="match status" value="1"/>
</dbReference>
<dbReference type="Gene3D" id="1.20.58.900">
    <property type="match status" value="1"/>
</dbReference>
<dbReference type="PANTHER" id="PTHR45971:SF3">
    <property type="entry name" value="RUN DOMAIN BECLIN-1-INTERACTING AND CYSTEINE-RICH DOMAIN-CONTAINING PROTEIN"/>
    <property type="match status" value="1"/>
</dbReference>
<dbReference type="GO" id="GO:0045806">
    <property type="term" value="P:negative regulation of endocytosis"/>
    <property type="evidence" value="ECO:0007669"/>
    <property type="project" value="TreeGrafter"/>
</dbReference>
<accession>A0A670ZN65</accession>
<dbReference type="GeneTree" id="ENSGT00940000160658"/>
<dbReference type="InterPro" id="IPR004012">
    <property type="entry name" value="Run_dom"/>
</dbReference>
<dbReference type="GO" id="GO:1901097">
    <property type="term" value="P:negative regulation of autophagosome maturation"/>
    <property type="evidence" value="ECO:0007669"/>
    <property type="project" value="TreeGrafter"/>
</dbReference>
<dbReference type="Pfam" id="PF02759">
    <property type="entry name" value="RUN"/>
    <property type="match status" value="1"/>
</dbReference>